<comment type="caution">
    <text evidence="2">The sequence shown here is derived from an EMBL/GenBank/DDBJ whole genome shotgun (WGS) entry which is preliminary data.</text>
</comment>
<reference evidence="3" key="1">
    <citation type="submission" date="2016-04" db="EMBL/GenBank/DDBJ databases">
        <title>Cephalotus genome sequencing.</title>
        <authorList>
            <person name="Fukushima K."/>
            <person name="Hasebe M."/>
            <person name="Fang X."/>
        </authorList>
    </citation>
    <scope>NUCLEOTIDE SEQUENCE [LARGE SCALE GENOMIC DNA]</scope>
    <source>
        <strain evidence="3">cv. St1</strain>
    </source>
</reference>
<accession>A0A1Q3CEE4</accession>
<proteinExistence type="predicted"/>
<keyword evidence="3" id="KW-1185">Reference proteome</keyword>
<protein>
    <submittedName>
        <fullName evidence="2">Uncharacterized protein</fullName>
    </submittedName>
</protein>
<dbReference type="EMBL" id="BDDD01001832">
    <property type="protein sequence ID" value="GAV78610.1"/>
    <property type="molecule type" value="Genomic_DNA"/>
</dbReference>
<feature type="coiled-coil region" evidence="1">
    <location>
        <begin position="42"/>
        <end position="83"/>
    </location>
</feature>
<organism evidence="2 3">
    <name type="scientific">Cephalotus follicularis</name>
    <name type="common">Albany pitcher plant</name>
    <dbReference type="NCBI Taxonomy" id="3775"/>
    <lineage>
        <taxon>Eukaryota</taxon>
        <taxon>Viridiplantae</taxon>
        <taxon>Streptophyta</taxon>
        <taxon>Embryophyta</taxon>
        <taxon>Tracheophyta</taxon>
        <taxon>Spermatophyta</taxon>
        <taxon>Magnoliopsida</taxon>
        <taxon>eudicotyledons</taxon>
        <taxon>Gunneridae</taxon>
        <taxon>Pentapetalae</taxon>
        <taxon>rosids</taxon>
        <taxon>fabids</taxon>
        <taxon>Oxalidales</taxon>
        <taxon>Cephalotaceae</taxon>
        <taxon>Cephalotus</taxon>
    </lineage>
</organism>
<evidence type="ECO:0000313" key="2">
    <source>
        <dbReference type="EMBL" id="GAV78610.1"/>
    </source>
</evidence>
<evidence type="ECO:0000256" key="1">
    <source>
        <dbReference type="SAM" id="Coils"/>
    </source>
</evidence>
<gene>
    <name evidence="2" type="ORF">CFOL_v3_22075</name>
</gene>
<keyword evidence="1" id="KW-0175">Coiled coil</keyword>
<dbReference type="AlphaFoldDB" id="A0A1Q3CEE4"/>
<sequence length="127" mass="15551">MDSRALLKRRRKKSLRVNCKPFYRLLSWYRKASPMRFKKKKTEEEAMKVKRMEADVAKLKEELEEEKRRLEESRREVEEAFRWIARKREQIQMRSQHDAAINRVLDIIEARGPVSLTRSFKFFSEFK</sequence>
<evidence type="ECO:0000313" key="3">
    <source>
        <dbReference type="Proteomes" id="UP000187406"/>
    </source>
</evidence>
<dbReference type="InParanoid" id="A0A1Q3CEE4"/>
<name>A0A1Q3CEE4_CEPFO</name>
<dbReference type="Proteomes" id="UP000187406">
    <property type="component" value="Unassembled WGS sequence"/>
</dbReference>